<dbReference type="OrthoDB" id="1919692at2759"/>
<dbReference type="GO" id="GO:0003714">
    <property type="term" value="F:transcription corepressor activity"/>
    <property type="evidence" value="ECO:0007669"/>
    <property type="project" value="InterPro"/>
</dbReference>
<dbReference type="AlphaFoldDB" id="A0A8K0DK04"/>
<dbReference type="EMBL" id="VTPC01000692">
    <property type="protein sequence ID" value="KAF2904731.1"/>
    <property type="molecule type" value="Genomic_DNA"/>
</dbReference>
<dbReference type="GO" id="GO:0070822">
    <property type="term" value="C:Sin3-type complex"/>
    <property type="evidence" value="ECO:0007669"/>
    <property type="project" value="TreeGrafter"/>
</dbReference>
<evidence type="ECO:0000313" key="3">
    <source>
        <dbReference type="Proteomes" id="UP000801492"/>
    </source>
</evidence>
<keyword evidence="3" id="KW-1185">Reference proteome</keyword>
<dbReference type="PANTHER" id="PTHR46309">
    <property type="entry name" value="PHD FINGER PROTEIN 12"/>
    <property type="match status" value="1"/>
</dbReference>
<dbReference type="PROSITE" id="PS50006">
    <property type="entry name" value="FHA_DOMAIN"/>
    <property type="match status" value="1"/>
</dbReference>
<reference evidence="2" key="1">
    <citation type="submission" date="2019-08" db="EMBL/GenBank/DDBJ databases">
        <title>The genome of the North American firefly Photinus pyralis.</title>
        <authorList>
            <consortium name="Photinus pyralis genome working group"/>
            <person name="Fallon T.R."/>
            <person name="Sander Lower S.E."/>
            <person name="Weng J.-K."/>
        </authorList>
    </citation>
    <scope>NUCLEOTIDE SEQUENCE</scope>
    <source>
        <strain evidence="2">TRF0915ILg1</strain>
        <tissue evidence="2">Whole body</tissue>
    </source>
</reference>
<evidence type="ECO:0000313" key="2">
    <source>
        <dbReference type="EMBL" id="KAF2904731.1"/>
    </source>
</evidence>
<protein>
    <recommendedName>
        <fullName evidence="1">FHA domain-containing protein</fullName>
    </recommendedName>
</protein>
<dbReference type="InterPro" id="IPR008984">
    <property type="entry name" value="SMAD_FHA_dom_sf"/>
</dbReference>
<dbReference type="Pfam" id="PF00498">
    <property type="entry name" value="FHA"/>
    <property type="match status" value="1"/>
</dbReference>
<dbReference type="SUPFAM" id="SSF49879">
    <property type="entry name" value="SMAD/FHA domain"/>
    <property type="match status" value="1"/>
</dbReference>
<dbReference type="InterPro" id="IPR042163">
    <property type="entry name" value="PHF12"/>
</dbReference>
<dbReference type="InterPro" id="IPR000253">
    <property type="entry name" value="FHA_dom"/>
</dbReference>
<comment type="caution">
    <text evidence="2">The sequence shown here is derived from an EMBL/GenBank/DDBJ whole genome shotgun (WGS) entry which is preliminary data.</text>
</comment>
<accession>A0A8K0DK04</accession>
<organism evidence="2 3">
    <name type="scientific">Ignelater luminosus</name>
    <name type="common">Cucubano</name>
    <name type="synonym">Pyrophorus luminosus</name>
    <dbReference type="NCBI Taxonomy" id="2038154"/>
    <lineage>
        <taxon>Eukaryota</taxon>
        <taxon>Metazoa</taxon>
        <taxon>Ecdysozoa</taxon>
        <taxon>Arthropoda</taxon>
        <taxon>Hexapoda</taxon>
        <taxon>Insecta</taxon>
        <taxon>Pterygota</taxon>
        <taxon>Neoptera</taxon>
        <taxon>Endopterygota</taxon>
        <taxon>Coleoptera</taxon>
        <taxon>Polyphaga</taxon>
        <taxon>Elateriformia</taxon>
        <taxon>Elateroidea</taxon>
        <taxon>Elateridae</taxon>
        <taxon>Agrypninae</taxon>
        <taxon>Pyrophorini</taxon>
        <taxon>Ignelater</taxon>
    </lineage>
</organism>
<evidence type="ECO:0000259" key="1">
    <source>
        <dbReference type="PROSITE" id="PS50006"/>
    </source>
</evidence>
<feature type="domain" description="FHA" evidence="1">
    <location>
        <begin position="99"/>
        <end position="153"/>
    </location>
</feature>
<gene>
    <name evidence="2" type="ORF">ILUMI_01446</name>
</gene>
<name>A0A8K0DK04_IGNLU</name>
<dbReference type="PANTHER" id="PTHR46309:SF1">
    <property type="entry name" value="PHD FINGER PROTEIN 12"/>
    <property type="match status" value="1"/>
</dbReference>
<dbReference type="Proteomes" id="UP000801492">
    <property type="component" value="Unassembled WGS sequence"/>
</dbReference>
<dbReference type="Gene3D" id="2.60.200.20">
    <property type="match status" value="1"/>
</dbReference>
<proteinExistence type="predicted"/>
<sequence length="245" mass="27978">MEVKNIKLPSQLLTQEDVERINRMFESPKRVEHEDTSVFSSAYLEASALLCPVISKHFYNVRTLQIDPLCIRHDESFLGYRPTVSTRFPEASAMIYHTLNIGQSAANDIQLSNFGYCNYISPRHATIFFNEITEQHELLNYSCYGTFINNTLYGNNESTSEMYPKKKHRIRRTRMSRSKKQAISAKLVAISRQERMACSCTSSNFECAHSNWEGSITINHGAVLRFGCISFVFSLVNNSTDSTLT</sequence>
<dbReference type="GO" id="GO:0000122">
    <property type="term" value="P:negative regulation of transcription by RNA polymerase II"/>
    <property type="evidence" value="ECO:0007669"/>
    <property type="project" value="TreeGrafter"/>
</dbReference>